<proteinExistence type="predicted"/>
<name>A0A8S5SUJ6_9CAUD</name>
<reference evidence="1" key="1">
    <citation type="journal article" date="2021" name="Proc. Natl. Acad. Sci. U.S.A.">
        <title>A Catalog of Tens of Thousands of Viruses from Human Metagenomes Reveals Hidden Associations with Chronic Diseases.</title>
        <authorList>
            <person name="Tisza M.J."/>
            <person name="Buck C.B."/>
        </authorList>
    </citation>
    <scope>NUCLEOTIDE SEQUENCE</scope>
    <source>
        <strain evidence="1">CtqPo10</strain>
    </source>
</reference>
<protein>
    <submittedName>
        <fullName evidence="1">Uncharacterized protein</fullName>
    </submittedName>
</protein>
<accession>A0A8S5SUJ6</accession>
<organism evidence="1">
    <name type="scientific">Siphoviridae sp. ctqPo10</name>
    <dbReference type="NCBI Taxonomy" id="2827948"/>
    <lineage>
        <taxon>Viruses</taxon>
        <taxon>Duplodnaviria</taxon>
        <taxon>Heunggongvirae</taxon>
        <taxon>Uroviricota</taxon>
        <taxon>Caudoviricetes</taxon>
    </lineage>
</organism>
<evidence type="ECO:0000313" key="1">
    <source>
        <dbReference type="EMBL" id="DAF54724.1"/>
    </source>
</evidence>
<dbReference type="EMBL" id="BK032682">
    <property type="protein sequence ID" value="DAF54724.1"/>
    <property type="molecule type" value="Genomic_DNA"/>
</dbReference>
<sequence>MHQIYAQFTKIIKISSRQSSTAPLHINIK</sequence>